<dbReference type="Proteomes" id="UP000814140">
    <property type="component" value="Unassembled WGS sequence"/>
</dbReference>
<reference evidence="1" key="1">
    <citation type="submission" date="2021-03" db="EMBL/GenBank/DDBJ databases">
        <authorList>
            <consortium name="DOE Joint Genome Institute"/>
            <person name="Ahrendt S."/>
            <person name="Looney B.P."/>
            <person name="Miyauchi S."/>
            <person name="Morin E."/>
            <person name="Drula E."/>
            <person name="Courty P.E."/>
            <person name="Chicoki N."/>
            <person name="Fauchery L."/>
            <person name="Kohler A."/>
            <person name="Kuo A."/>
            <person name="Labutti K."/>
            <person name="Pangilinan J."/>
            <person name="Lipzen A."/>
            <person name="Riley R."/>
            <person name="Andreopoulos W."/>
            <person name="He G."/>
            <person name="Johnson J."/>
            <person name="Barry K.W."/>
            <person name="Grigoriev I.V."/>
            <person name="Nagy L."/>
            <person name="Hibbett D."/>
            <person name="Henrissat B."/>
            <person name="Matheny P.B."/>
            <person name="Labbe J."/>
            <person name="Martin F."/>
        </authorList>
    </citation>
    <scope>NUCLEOTIDE SEQUENCE</scope>
    <source>
        <strain evidence="1">HHB10654</strain>
    </source>
</reference>
<protein>
    <submittedName>
        <fullName evidence="1">Uncharacterized protein</fullName>
    </submittedName>
</protein>
<dbReference type="EMBL" id="MU277242">
    <property type="protein sequence ID" value="KAI0057805.1"/>
    <property type="molecule type" value="Genomic_DNA"/>
</dbReference>
<organism evidence="1 2">
    <name type="scientific">Artomyces pyxidatus</name>
    <dbReference type="NCBI Taxonomy" id="48021"/>
    <lineage>
        <taxon>Eukaryota</taxon>
        <taxon>Fungi</taxon>
        <taxon>Dikarya</taxon>
        <taxon>Basidiomycota</taxon>
        <taxon>Agaricomycotina</taxon>
        <taxon>Agaricomycetes</taxon>
        <taxon>Russulales</taxon>
        <taxon>Auriscalpiaceae</taxon>
        <taxon>Artomyces</taxon>
    </lineage>
</organism>
<gene>
    <name evidence="1" type="ORF">BV25DRAFT_1811872</name>
</gene>
<comment type="caution">
    <text evidence="1">The sequence shown here is derived from an EMBL/GenBank/DDBJ whole genome shotgun (WGS) entry which is preliminary data.</text>
</comment>
<evidence type="ECO:0000313" key="2">
    <source>
        <dbReference type="Proteomes" id="UP000814140"/>
    </source>
</evidence>
<sequence>MGYTLPTPNNPAEHARALMARKDRIEADIEVQASILRANNTNMSEPLVDREGFPRADLDIWAVRHARVRIIELRNDLKDIMDEIKKALEVVYDPSAMVVSDDSAPPPEEVPPFAKVNGVAPGSPAADAGLLRDDLVLKFGELQHPQISLQHVASLVASHEDRMIRVVVQRPGTQGNVHLRLTPRQGWGGRGMLGCHLVPYTAS</sequence>
<evidence type="ECO:0000313" key="1">
    <source>
        <dbReference type="EMBL" id="KAI0057805.1"/>
    </source>
</evidence>
<keyword evidence="2" id="KW-1185">Reference proteome</keyword>
<name>A0ACB8SNX1_9AGAM</name>
<reference evidence="1" key="2">
    <citation type="journal article" date="2022" name="New Phytol.">
        <title>Evolutionary transition to the ectomycorrhizal habit in the genomes of a hyperdiverse lineage of mushroom-forming fungi.</title>
        <authorList>
            <person name="Looney B."/>
            <person name="Miyauchi S."/>
            <person name="Morin E."/>
            <person name="Drula E."/>
            <person name="Courty P.E."/>
            <person name="Kohler A."/>
            <person name="Kuo A."/>
            <person name="LaButti K."/>
            <person name="Pangilinan J."/>
            <person name="Lipzen A."/>
            <person name="Riley R."/>
            <person name="Andreopoulos W."/>
            <person name="He G."/>
            <person name="Johnson J."/>
            <person name="Nolan M."/>
            <person name="Tritt A."/>
            <person name="Barry K.W."/>
            <person name="Grigoriev I.V."/>
            <person name="Nagy L.G."/>
            <person name="Hibbett D."/>
            <person name="Henrissat B."/>
            <person name="Matheny P.B."/>
            <person name="Labbe J."/>
            <person name="Martin F.M."/>
        </authorList>
    </citation>
    <scope>NUCLEOTIDE SEQUENCE</scope>
    <source>
        <strain evidence="1">HHB10654</strain>
    </source>
</reference>
<accession>A0ACB8SNX1</accession>
<proteinExistence type="predicted"/>